<organism evidence="2 3">
    <name type="scientific">Lasiosphaeria ovina</name>
    <dbReference type="NCBI Taxonomy" id="92902"/>
    <lineage>
        <taxon>Eukaryota</taxon>
        <taxon>Fungi</taxon>
        <taxon>Dikarya</taxon>
        <taxon>Ascomycota</taxon>
        <taxon>Pezizomycotina</taxon>
        <taxon>Sordariomycetes</taxon>
        <taxon>Sordariomycetidae</taxon>
        <taxon>Sordariales</taxon>
        <taxon>Lasiosphaeriaceae</taxon>
        <taxon>Lasiosphaeria</taxon>
    </lineage>
</organism>
<dbReference type="AlphaFoldDB" id="A0AAE0K4E6"/>
<evidence type="ECO:0000313" key="2">
    <source>
        <dbReference type="EMBL" id="KAK3369430.1"/>
    </source>
</evidence>
<evidence type="ECO:0000256" key="1">
    <source>
        <dbReference type="SAM" id="SignalP"/>
    </source>
</evidence>
<protein>
    <submittedName>
        <fullName evidence="2">Uncharacterized protein</fullName>
    </submittedName>
</protein>
<keyword evidence="1" id="KW-0732">Signal</keyword>
<evidence type="ECO:0000313" key="3">
    <source>
        <dbReference type="Proteomes" id="UP001287356"/>
    </source>
</evidence>
<feature type="chain" id="PRO_5042041182" evidence="1">
    <location>
        <begin position="21"/>
        <end position="149"/>
    </location>
</feature>
<proteinExistence type="predicted"/>
<dbReference type="Proteomes" id="UP001287356">
    <property type="component" value="Unassembled WGS sequence"/>
</dbReference>
<keyword evidence="3" id="KW-1185">Reference proteome</keyword>
<reference evidence="2" key="2">
    <citation type="submission" date="2023-06" db="EMBL/GenBank/DDBJ databases">
        <authorList>
            <consortium name="Lawrence Berkeley National Laboratory"/>
            <person name="Haridas S."/>
            <person name="Hensen N."/>
            <person name="Bonometti L."/>
            <person name="Westerberg I."/>
            <person name="Brannstrom I.O."/>
            <person name="Guillou S."/>
            <person name="Cros-Aarteil S."/>
            <person name="Calhoun S."/>
            <person name="Kuo A."/>
            <person name="Mondo S."/>
            <person name="Pangilinan J."/>
            <person name="Riley R."/>
            <person name="Labutti K."/>
            <person name="Andreopoulos B."/>
            <person name="Lipzen A."/>
            <person name="Chen C."/>
            <person name="Yanf M."/>
            <person name="Daum C."/>
            <person name="Ng V."/>
            <person name="Clum A."/>
            <person name="Steindorff A."/>
            <person name="Ohm R."/>
            <person name="Martin F."/>
            <person name="Silar P."/>
            <person name="Natvig D."/>
            <person name="Lalanne C."/>
            <person name="Gautier V."/>
            <person name="Ament-Velasquez S.L."/>
            <person name="Kruys A."/>
            <person name="Hutchinson M.I."/>
            <person name="Powell A.J."/>
            <person name="Barry K."/>
            <person name="Miller A.N."/>
            <person name="Grigoriev I.V."/>
            <person name="Debuchy R."/>
            <person name="Gladieux P."/>
            <person name="Thoren M.H."/>
            <person name="Johannesson H."/>
        </authorList>
    </citation>
    <scope>NUCLEOTIDE SEQUENCE</scope>
    <source>
        <strain evidence="2">CBS 958.72</strain>
    </source>
</reference>
<sequence>MRLAAVSILANGLHASQALAKGDNDGPSCCSLPTSPTSTTSTSTHPPPLTTTSLAASCTYKPTQTFYSSSGCPLTCGNEFCVIDAAVTIPCGCPRVDIRPTTVTVCPTQTPCYQCYTGWGTFFFTQPCPQTASLPTHTSEAVETDKDQR</sequence>
<comment type="caution">
    <text evidence="2">The sequence shown here is derived from an EMBL/GenBank/DDBJ whole genome shotgun (WGS) entry which is preliminary data.</text>
</comment>
<feature type="signal peptide" evidence="1">
    <location>
        <begin position="1"/>
        <end position="20"/>
    </location>
</feature>
<dbReference type="EMBL" id="JAULSN010000006">
    <property type="protein sequence ID" value="KAK3369430.1"/>
    <property type="molecule type" value="Genomic_DNA"/>
</dbReference>
<reference evidence="2" key="1">
    <citation type="journal article" date="2023" name="Mol. Phylogenet. Evol.">
        <title>Genome-scale phylogeny and comparative genomics of the fungal order Sordariales.</title>
        <authorList>
            <person name="Hensen N."/>
            <person name="Bonometti L."/>
            <person name="Westerberg I."/>
            <person name="Brannstrom I.O."/>
            <person name="Guillou S."/>
            <person name="Cros-Aarteil S."/>
            <person name="Calhoun S."/>
            <person name="Haridas S."/>
            <person name="Kuo A."/>
            <person name="Mondo S."/>
            <person name="Pangilinan J."/>
            <person name="Riley R."/>
            <person name="LaButti K."/>
            <person name="Andreopoulos B."/>
            <person name="Lipzen A."/>
            <person name="Chen C."/>
            <person name="Yan M."/>
            <person name="Daum C."/>
            <person name="Ng V."/>
            <person name="Clum A."/>
            <person name="Steindorff A."/>
            <person name="Ohm R.A."/>
            <person name="Martin F."/>
            <person name="Silar P."/>
            <person name="Natvig D.O."/>
            <person name="Lalanne C."/>
            <person name="Gautier V."/>
            <person name="Ament-Velasquez S.L."/>
            <person name="Kruys A."/>
            <person name="Hutchinson M.I."/>
            <person name="Powell A.J."/>
            <person name="Barry K."/>
            <person name="Miller A.N."/>
            <person name="Grigoriev I.V."/>
            <person name="Debuchy R."/>
            <person name="Gladieux P."/>
            <person name="Hiltunen Thoren M."/>
            <person name="Johannesson H."/>
        </authorList>
    </citation>
    <scope>NUCLEOTIDE SEQUENCE</scope>
    <source>
        <strain evidence="2">CBS 958.72</strain>
    </source>
</reference>
<name>A0AAE0K4E6_9PEZI</name>
<accession>A0AAE0K4E6</accession>
<gene>
    <name evidence="2" type="ORF">B0T24DRAFT_632563</name>
</gene>